<dbReference type="PIRSF" id="PIRSF006324">
    <property type="entry name" value="LeuE"/>
    <property type="match status" value="1"/>
</dbReference>
<keyword evidence="2" id="KW-1003">Cell membrane</keyword>
<gene>
    <name evidence="7" type="ordered locus">Arnit_0483</name>
</gene>
<dbReference type="Proteomes" id="UP000000939">
    <property type="component" value="Chromosome"/>
</dbReference>
<dbReference type="InterPro" id="IPR001123">
    <property type="entry name" value="LeuE-type"/>
</dbReference>
<name>D5UZB1_ARCNC</name>
<dbReference type="eggNOG" id="COG1280">
    <property type="taxonomic scope" value="Bacteria"/>
</dbReference>
<dbReference type="GO" id="GO:0015171">
    <property type="term" value="F:amino acid transmembrane transporter activity"/>
    <property type="evidence" value="ECO:0007669"/>
    <property type="project" value="TreeGrafter"/>
</dbReference>
<evidence type="ECO:0000313" key="8">
    <source>
        <dbReference type="Proteomes" id="UP000000939"/>
    </source>
</evidence>
<evidence type="ECO:0000256" key="5">
    <source>
        <dbReference type="ARBA" id="ARBA00023136"/>
    </source>
</evidence>
<evidence type="ECO:0000256" key="6">
    <source>
        <dbReference type="SAM" id="Phobius"/>
    </source>
</evidence>
<dbReference type="HOGENOM" id="CLU_079569_2_2_7"/>
<dbReference type="PANTHER" id="PTHR30086:SF20">
    <property type="entry name" value="ARGININE EXPORTER PROTEIN ARGO-RELATED"/>
    <property type="match status" value="1"/>
</dbReference>
<feature type="transmembrane region" description="Helical" evidence="6">
    <location>
        <begin position="6"/>
        <end position="28"/>
    </location>
</feature>
<dbReference type="AlphaFoldDB" id="D5UZB1"/>
<dbReference type="EMBL" id="CP001999">
    <property type="protein sequence ID" value="ADG92148.1"/>
    <property type="molecule type" value="Genomic_DNA"/>
</dbReference>
<protein>
    <submittedName>
        <fullName evidence="7">Lysine exporter protein (LYSE/YGGA)</fullName>
    </submittedName>
</protein>
<sequence precursor="true">MSFESSLTFFLAIFIFSITPGPGVFALLARGMTLGTKHCIPLAFGMSISDIIYLVFACLGLATIAQNYALLFEFIRIAGALYLFYLGYKMFTTPIEIETVSKDKAPKKDFFFGFMQGFLISASNPKVILFYIAFLPTFLDIKSLNGYDIFIASTLALVALMIGLMFISILASQAKQVLKSKKSLKRLNYTAGSIMIAAGSFLLFNRQA</sequence>
<feature type="transmembrane region" description="Helical" evidence="6">
    <location>
        <begin position="187"/>
        <end position="204"/>
    </location>
</feature>
<feature type="transmembrane region" description="Helical" evidence="6">
    <location>
        <begin position="68"/>
        <end position="88"/>
    </location>
</feature>
<evidence type="ECO:0000256" key="2">
    <source>
        <dbReference type="ARBA" id="ARBA00022475"/>
    </source>
</evidence>
<dbReference type="Pfam" id="PF01810">
    <property type="entry name" value="LysE"/>
    <property type="match status" value="1"/>
</dbReference>
<evidence type="ECO:0000256" key="3">
    <source>
        <dbReference type="ARBA" id="ARBA00022692"/>
    </source>
</evidence>
<keyword evidence="3 6" id="KW-0812">Transmembrane</keyword>
<keyword evidence="8" id="KW-1185">Reference proteome</keyword>
<dbReference type="KEGG" id="ant:Arnit_0483"/>
<feature type="transmembrane region" description="Helical" evidence="6">
    <location>
        <begin position="40"/>
        <end position="62"/>
    </location>
</feature>
<feature type="transmembrane region" description="Helical" evidence="6">
    <location>
        <begin position="146"/>
        <end position="167"/>
    </location>
</feature>
<accession>D5UZB1</accession>
<dbReference type="GO" id="GO:0005886">
    <property type="term" value="C:plasma membrane"/>
    <property type="evidence" value="ECO:0007669"/>
    <property type="project" value="UniProtKB-SubCell"/>
</dbReference>
<evidence type="ECO:0000256" key="4">
    <source>
        <dbReference type="ARBA" id="ARBA00022989"/>
    </source>
</evidence>
<feature type="transmembrane region" description="Helical" evidence="6">
    <location>
        <begin position="109"/>
        <end position="134"/>
    </location>
</feature>
<keyword evidence="5 6" id="KW-0472">Membrane</keyword>
<dbReference type="PANTHER" id="PTHR30086">
    <property type="entry name" value="ARGININE EXPORTER PROTEIN ARGO"/>
    <property type="match status" value="1"/>
</dbReference>
<organism evidence="7 8">
    <name type="scientific">Arcobacter nitrofigilis (strain ATCC 33309 / DSM 7299 / CCUG 15893 / LMG 7604 / NCTC 12251 / CI)</name>
    <name type="common">Campylobacter nitrofigilis</name>
    <dbReference type="NCBI Taxonomy" id="572480"/>
    <lineage>
        <taxon>Bacteria</taxon>
        <taxon>Pseudomonadati</taxon>
        <taxon>Campylobacterota</taxon>
        <taxon>Epsilonproteobacteria</taxon>
        <taxon>Campylobacterales</taxon>
        <taxon>Arcobacteraceae</taxon>
        <taxon>Arcobacter</taxon>
    </lineage>
</organism>
<dbReference type="RefSeq" id="WP_013134293.1">
    <property type="nucleotide sequence ID" value="NC_014166.1"/>
</dbReference>
<dbReference type="OrthoDB" id="9804822at2"/>
<evidence type="ECO:0000313" key="7">
    <source>
        <dbReference type="EMBL" id="ADG92148.1"/>
    </source>
</evidence>
<keyword evidence="4 6" id="KW-1133">Transmembrane helix</keyword>
<reference evidence="7 8" key="1">
    <citation type="journal article" date="2010" name="Stand. Genomic Sci.">
        <title>Complete genome sequence of Arcobacter nitrofigilis type strain (CI).</title>
        <authorList>
            <person name="Pati A."/>
            <person name="Gronow S."/>
            <person name="Lapidus A."/>
            <person name="Copeland A."/>
            <person name="Glavina Del Rio T."/>
            <person name="Nolan M."/>
            <person name="Lucas S."/>
            <person name="Tice H."/>
            <person name="Cheng J.F."/>
            <person name="Han C."/>
            <person name="Chertkov O."/>
            <person name="Bruce D."/>
            <person name="Tapia R."/>
            <person name="Goodwin L."/>
            <person name="Pitluck S."/>
            <person name="Liolios K."/>
            <person name="Ivanova N."/>
            <person name="Mavromatis K."/>
            <person name="Chen A."/>
            <person name="Palaniappan K."/>
            <person name="Land M."/>
            <person name="Hauser L."/>
            <person name="Chang Y.J."/>
            <person name="Jeffries C.D."/>
            <person name="Detter J.C."/>
            <person name="Rohde M."/>
            <person name="Goker M."/>
            <person name="Bristow J."/>
            <person name="Eisen J.A."/>
            <person name="Markowitz V."/>
            <person name="Hugenholtz P."/>
            <person name="Klenk H.P."/>
            <person name="Kyrpides N.C."/>
        </authorList>
    </citation>
    <scope>NUCLEOTIDE SEQUENCE [LARGE SCALE GENOMIC DNA]</scope>
    <source>
        <strain evidence="8">ATCC 33309 / DSM 7299 / CCUG 15893 / LMG 7604 / NCTC 12251 / CI</strain>
    </source>
</reference>
<dbReference type="STRING" id="572480.Arnit_0483"/>
<proteinExistence type="predicted"/>
<comment type="subcellular location">
    <subcellularLocation>
        <location evidence="1">Cell membrane</location>
        <topology evidence="1">Multi-pass membrane protein</topology>
    </subcellularLocation>
</comment>
<evidence type="ECO:0000256" key="1">
    <source>
        <dbReference type="ARBA" id="ARBA00004651"/>
    </source>
</evidence>